<sequence length="27" mass="3187">MSHHRTHNARLLLQYEVGQSIERIPIS</sequence>
<evidence type="ECO:0000313" key="2">
    <source>
        <dbReference type="Proteomes" id="UP000006898"/>
    </source>
</evidence>
<dbReference type="KEGG" id="mox:DAMO_2374"/>
<gene>
    <name evidence="1" type="ORF">DAMO_2374</name>
</gene>
<name>D5MIR5_METO1</name>
<dbReference type="HOGENOM" id="CLU_3414612_0_0_0"/>
<dbReference type="STRING" id="671143.DAMO_2374"/>
<reference evidence="1 2" key="1">
    <citation type="journal article" date="2010" name="Nature">
        <title>Nitrite-driven anaerobic methane oxidation by oxygenic bacteria.</title>
        <authorList>
            <person name="Ettwig K.F."/>
            <person name="Butler M.K."/>
            <person name="Le Paslier D."/>
            <person name="Pelletier E."/>
            <person name="Mangenot S."/>
            <person name="Kuypers M.M.M."/>
            <person name="Schreiber F."/>
            <person name="Dutilh B.E."/>
            <person name="Zedelius J."/>
            <person name="de Beer D."/>
            <person name="Gloerich J."/>
            <person name="Wessels H.J.C.T."/>
            <person name="van Allen T."/>
            <person name="Luesken F."/>
            <person name="Wu M."/>
            <person name="van de Pas-Schoonen K.T."/>
            <person name="Op den Camp H.J.M."/>
            <person name="Janssen-Megens E.M."/>
            <person name="Francoijs K-J."/>
            <person name="Stunnenberg H."/>
            <person name="Weissenbach J."/>
            <person name="Jetten M.S.M."/>
            <person name="Strous M."/>
        </authorList>
    </citation>
    <scope>NUCLEOTIDE SEQUENCE [LARGE SCALE GENOMIC DNA]</scope>
</reference>
<organism evidence="1 2">
    <name type="scientific">Methylomirabilis oxygeniifera</name>
    <dbReference type="NCBI Taxonomy" id="671143"/>
    <lineage>
        <taxon>Bacteria</taxon>
        <taxon>Candidatus Methylomirabilota</taxon>
        <taxon>Candidatus Methylomirabilia</taxon>
        <taxon>Candidatus Methylomirabilales</taxon>
        <taxon>Candidatus Methylomirabilaceae</taxon>
        <taxon>Candidatus Methylomirabilis</taxon>
    </lineage>
</organism>
<dbReference type="AlphaFoldDB" id="D5MIR5"/>
<evidence type="ECO:0000313" key="1">
    <source>
        <dbReference type="EMBL" id="CBE69422.1"/>
    </source>
</evidence>
<protein>
    <submittedName>
        <fullName evidence="1">Uncharacterized protein</fullName>
    </submittedName>
</protein>
<accession>D5MIR5</accession>
<dbReference type="EMBL" id="FP565575">
    <property type="protein sequence ID" value="CBE69422.1"/>
    <property type="molecule type" value="Genomic_DNA"/>
</dbReference>
<dbReference type="Proteomes" id="UP000006898">
    <property type="component" value="Chromosome"/>
</dbReference>
<proteinExistence type="predicted"/>